<sequence length="354" mass="39259">MGQNSFSNKIVLNNGIFNVSWNFNASLDTFEFLLEVRTTGWIGFGFALNAPTNMMDYDVAVGGVLSNGTTYLQPGMSIYLVWAYHPSVDAEPMSSFSQHPNDARGVMQQTLIPAAITPTPTPVTATPAITATPVVEVRPMHFANFLQLDNNGNYNVSWVYNNSMDTLHFMVEVKTTGWIGFGVATQAPNMMMNYDVAVGGASGGAGYLWDYLTVGRRLPQLDRQQDWMLTYFREENSVTTLRFYRQRDTNDSPNDIVIQPGTSIYLVWAYHRSVDAQPSSFPQHPNDARGVMQQTLIPAAITTTPTPGRTDTEQRRLEITILLAVSLGLIVVNLILLSMGLAYFCRIMNTVAAK</sequence>
<dbReference type="Pfam" id="PF03351">
    <property type="entry name" value="DOMON"/>
    <property type="match status" value="2"/>
</dbReference>
<evidence type="ECO:0000256" key="1">
    <source>
        <dbReference type="SAM" id="Phobius"/>
    </source>
</evidence>
<dbReference type="SUPFAM" id="SSF49344">
    <property type="entry name" value="CBD9-like"/>
    <property type="match status" value="1"/>
</dbReference>
<name>A0ABN8SPL2_9CNID</name>
<dbReference type="SMART" id="SM00664">
    <property type="entry name" value="DoH"/>
    <property type="match status" value="2"/>
</dbReference>
<keyword evidence="1" id="KW-0812">Transmembrane</keyword>
<evidence type="ECO:0000313" key="4">
    <source>
        <dbReference type="Proteomes" id="UP001159427"/>
    </source>
</evidence>
<dbReference type="InterPro" id="IPR000945">
    <property type="entry name" value="DBH-like"/>
</dbReference>
<dbReference type="InterPro" id="IPR045266">
    <property type="entry name" value="DOH_DOMON"/>
</dbReference>
<keyword evidence="1" id="KW-0472">Membrane</keyword>
<organism evidence="3 4">
    <name type="scientific">Porites evermanni</name>
    <dbReference type="NCBI Taxonomy" id="104178"/>
    <lineage>
        <taxon>Eukaryota</taxon>
        <taxon>Metazoa</taxon>
        <taxon>Cnidaria</taxon>
        <taxon>Anthozoa</taxon>
        <taxon>Hexacorallia</taxon>
        <taxon>Scleractinia</taxon>
        <taxon>Fungiina</taxon>
        <taxon>Poritidae</taxon>
        <taxon>Porites</taxon>
    </lineage>
</organism>
<dbReference type="CDD" id="cd09631">
    <property type="entry name" value="DOMON_DOH"/>
    <property type="match status" value="1"/>
</dbReference>
<keyword evidence="4" id="KW-1185">Reference proteome</keyword>
<dbReference type="Proteomes" id="UP001159427">
    <property type="component" value="Unassembled WGS sequence"/>
</dbReference>
<dbReference type="PROSITE" id="PS50836">
    <property type="entry name" value="DOMON"/>
    <property type="match status" value="1"/>
</dbReference>
<comment type="caution">
    <text evidence="3">The sequence shown here is derived from an EMBL/GenBank/DDBJ whole genome shotgun (WGS) entry which is preliminary data.</text>
</comment>
<reference evidence="3 4" key="1">
    <citation type="submission" date="2022-05" db="EMBL/GenBank/DDBJ databases">
        <authorList>
            <consortium name="Genoscope - CEA"/>
            <person name="William W."/>
        </authorList>
    </citation>
    <scope>NUCLEOTIDE SEQUENCE [LARGE SCALE GENOMIC DNA]</scope>
</reference>
<gene>
    <name evidence="3" type="ORF">PEVE_00026052</name>
</gene>
<keyword evidence="1" id="KW-1133">Transmembrane helix</keyword>
<dbReference type="PANTHER" id="PTHR10157">
    <property type="entry name" value="DOPAMINE BETA HYDROXYLASE RELATED"/>
    <property type="match status" value="1"/>
</dbReference>
<protein>
    <recommendedName>
        <fullName evidence="2">DOMON domain-containing protein</fullName>
    </recommendedName>
</protein>
<evidence type="ECO:0000259" key="2">
    <source>
        <dbReference type="PROSITE" id="PS50836"/>
    </source>
</evidence>
<dbReference type="EMBL" id="CALNXI010003513">
    <property type="protein sequence ID" value="CAH3193533.1"/>
    <property type="molecule type" value="Genomic_DNA"/>
</dbReference>
<dbReference type="InterPro" id="IPR005018">
    <property type="entry name" value="DOMON_domain"/>
</dbReference>
<evidence type="ECO:0000313" key="3">
    <source>
        <dbReference type="EMBL" id="CAH3193533.1"/>
    </source>
</evidence>
<dbReference type="PANTHER" id="PTHR10157:SF23">
    <property type="entry name" value="MOXD1 HOMOLOG 1"/>
    <property type="match status" value="1"/>
</dbReference>
<accession>A0ABN8SPL2</accession>
<feature type="domain" description="DOMON" evidence="2">
    <location>
        <begin position="152"/>
        <end position="271"/>
    </location>
</feature>
<feature type="transmembrane region" description="Helical" evidence="1">
    <location>
        <begin position="319"/>
        <end position="344"/>
    </location>
</feature>
<proteinExistence type="predicted"/>